<evidence type="ECO:0000313" key="14">
    <source>
        <dbReference type="Proteomes" id="UP000443000"/>
    </source>
</evidence>
<evidence type="ECO:0000259" key="7">
    <source>
        <dbReference type="Pfam" id="PF00345"/>
    </source>
</evidence>
<evidence type="ECO:0000313" key="15">
    <source>
        <dbReference type="Proteomes" id="UP000713985"/>
    </source>
</evidence>
<dbReference type="SUPFAM" id="SSF49354">
    <property type="entry name" value="PapD-like"/>
    <property type="match status" value="1"/>
</dbReference>
<evidence type="ECO:0000259" key="8">
    <source>
        <dbReference type="Pfam" id="PF02753"/>
    </source>
</evidence>
<dbReference type="Pfam" id="PF00345">
    <property type="entry name" value="PapD_N"/>
    <property type="match status" value="1"/>
</dbReference>
<dbReference type="EMBL" id="WIVW01000001">
    <property type="protein sequence ID" value="MQU25285.1"/>
    <property type="molecule type" value="Genomic_DNA"/>
</dbReference>
<dbReference type="InterPro" id="IPR050643">
    <property type="entry name" value="Periplasmic_pilus_chap"/>
</dbReference>
<gene>
    <name evidence="11" type="ORF">GHN41_05525</name>
    <name evidence="10" type="ORF">GHN86_00790</name>
    <name evidence="9" type="ORF">GHN94_03815</name>
    <name evidence="12" type="ORF">GHO29_02215</name>
</gene>
<protein>
    <submittedName>
        <fullName evidence="10">Fimbria/pilus periplasmic chaperone</fullName>
    </submittedName>
</protein>
<name>A0A6A7YSZ4_9PSED</name>
<feature type="signal peptide" evidence="6">
    <location>
        <begin position="1"/>
        <end position="28"/>
    </location>
</feature>
<dbReference type="EMBL" id="WIWP01000004">
    <property type="protein sequence ID" value="MQT24962.1"/>
    <property type="molecule type" value="Genomic_DNA"/>
</dbReference>
<dbReference type="EMBL" id="WIVT01000004">
    <property type="protein sequence ID" value="MQU15912.1"/>
    <property type="molecule type" value="Genomic_DNA"/>
</dbReference>
<dbReference type="Pfam" id="PF02753">
    <property type="entry name" value="PapD_C"/>
    <property type="match status" value="1"/>
</dbReference>
<dbReference type="InterPro" id="IPR016147">
    <property type="entry name" value="Pili_assmbl_chaperone_N"/>
</dbReference>
<dbReference type="InterPro" id="IPR036316">
    <property type="entry name" value="Pili_assmbl_chap_C_dom_sf"/>
</dbReference>
<keyword evidence="4" id="KW-0574">Periplasm</keyword>
<evidence type="ECO:0000256" key="1">
    <source>
        <dbReference type="ARBA" id="ARBA00004418"/>
    </source>
</evidence>
<evidence type="ECO:0000256" key="2">
    <source>
        <dbReference type="ARBA" id="ARBA00007399"/>
    </source>
</evidence>
<evidence type="ECO:0000313" key="13">
    <source>
        <dbReference type="Proteomes" id="UP000437970"/>
    </source>
</evidence>
<dbReference type="GO" id="GO:0071555">
    <property type="term" value="P:cell wall organization"/>
    <property type="evidence" value="ECO:0007669"/>
    <property type="project" value="InterPro"/>
</dbReference>
<dbReference type="Gene3D" id="2.60.40.10">
    <property type="entry name" value="Immunoglobulins"/>
    <property type="match status" value="2"/>
</dbReference>
<feature type="domain" description="Pili assembly chaperone C-terminal" evidence="8">
    <location>
        <begin position="172"/>
        <end position="233"/>
    </location>
</feature>
<evidence type="ECO:0000256" key="6">
    <source>
        <dbReference type="SAM" id="SignalP"/>
    </source>
</evidence>
<evidence type="ECO:0000256" key="3">
    <source>
        <dbReference type="ARBA" id="ARBA00022729"/>
    </source>
</evidence>
<dbReference type="PANTHER" id="PTHR30251:SF2">
    <property type="entry name" value="FIMBRIAL CHAPERONE YADV-RELATED"/>
    <property type="match status" value="1"/>
</dbReference>
<comment type="subcellular location">
    <subcellularLocation>
        <location evidence="1">Periplasm</location>
    </subcellularLocation>
</comment>
<keyword evidence="5" id="KW-0143">Chaperone</keyword>
<keyword evidence="3 6" id="KW-0732">Signal</keyword>
<dbReference type="EMBL" id="WIWC01000001">
    <property type="protein sequence ID" value="MQT78606.1"/>
    <property type="molecule type" value="Genomic_DNA"/>
</dbReference>
<dbReference type="AlphaFoldDB" id="A0A6A7YSZ4"/>
<dbReference type="Proteomes" id="UP000713985">
    <property type="component" value="Unassembled WGS sequence"/>
</dbReference>
<dbReference type="SUPFAM" id="SSF49584">
    <property type="entry name" value="Periplasmic chaperone C-domain"/>
    <property type="match status" value="1"/>
</dbReference>
<dbReference type="Proteomes" id="UP000437970">
    <property type="component" value="Unassembled WGS sequence"/>
</dbReference>
<dbReference type="OrthoDB" id="9131059at2"/>
<evidence type="ECO:0000313" key="10">
    <source>
        <dbReference type="EMBL" id="MQT78606.1"/>
    </source>
</evidence>
<dbReference type="Proteomes" id="UP000443000">
    <property type="component" value="Unassembled WGS sequence"/>
</dbReference>
<proteinExistence type="inferred from homology"/>
<dbReference type="InterPro" id="IPR016148">
    <property type="entry name" value="Pili_assmbl_chaperone_C"/>
</dbReference>
<dbReference type="InterPro" id="IPR013783">
    <property type="entry name" value="Ig-like_fold"/>
</dbReference>
<evidence type="ECO:0000313" key="11">
    <source>
        <dbReference type="EMBL" id="MQU15912.1"/>
    </source>
</evidence>
<feature type="domain" description="Pili assembly chaperone N-terminal" evidence="7">
    <location>
        <begin position="30"/>
        <end position="146"/>
    </location>
</feature>
<keyword evidence="15" id="KW-1185">Reference proteome</keyword>
<reference evidence="13 14" key="1">
    <citation type="submission" date="2019-10" db="EMBL/GenBank/DDBJ databases">
        <title>Evaluation of single-gene subtyping targets for Pseudomonas.</title>
        <authorList>
            <person name="Reichler S.J."/>
            <person name="Orsi R.H."/>
            <person name="Wiedmann M."/>
            <person name="Martin N.H."/>
            <person name="Murphy S.I."/>
        </authorList>
    </citation>
    <scope>NUCLEOTIDE SEQUENCE</scope>
    <source>
        <strain evidence="9 15">FSL R10-0802</strain>
        <strain evidence="11 14">FSL R10-1594</strain>
        <strain evidence="12 13">FSL R10-1984</strain>
        <strain evidence="10">FSL R10-2339</strain>
    </source>
</reference>
<accession>A0A6A7YSZ4</accession>
<dbReference type="GO" id="GO:0030288">
    <property type="term" value="C:outer membrane-bounded periplasmic space"/>
    <property type="evidence" value="ECO:0007669"/>
    <property type="project" value="InterPro"/>
</dbReference>
<dbReference type="PANTHER" id="PTHR30251">
    <property type="entry name" value="PILUS ASSEMBLY CHAPERONE"/>
    <property type="match status" value="1"/>
</dbReference>
<organism evidence="10">
    <name type="scientific">Pseudomonas helleri</name>
    <dbReference type="NCBI Taxonomy" id="1608996"/>
    <lineage>
        <taxon>Bacteria</taxon>
        <taxon>Pseudomonadati</taxon>
        <taxon>Pseudomonadota</taxon>
        <taxon>Gammaproteobacteria</taxon>
        <taxon>Pseudomonadales</taxon>
        <taxon>Pseudomonadaceae</taxon>
        <taxon>Pseudomonas</taxon>
    </lineage>
</organism>
<evidence type="ECO:0000313" key="12">
    <source>
        <dbReference type="EMBL" id="MQU25285.1"/>
    </source>
</evidence>
<comment type="caution">
    <text evidence="10">The sequence shown here is derived from an EMBL/GenBank/DDBJ whole genome shotgun (WGS) entry which is preliminary data.</text>
</comment>
<evidence type="ECO:0000256" key="5">
    <source>
        <dbReference type="ARBA" id="ARBA00023186"/>
    </source>
</evidence>
<sequence length="246" mass="27237">MFGSIKNSARLKGGLLACFLVGLPSSHAALTISSTRVVFDSDKRNVSVRVSNPSTKPFAVQTWVNTITDDQTTAVPFIASPPLFRLNAGKEQHVQINGLPQSLPKDRESLFYFNVQEIPQLEARETNQLNIALRTRIKLFWRPTELTGNPLDSLKDLQWSIQSIDGKARLIVNNPSPFHVSFIRIELSANGQTFSVKDATMSRPLDIQTYELDGFKPTAGMQVTFSTINDFGAFTAPMTLPVALDL</sequence>
<evidence type="ECO:0000256" key="4">
    <source>
        <dbReference type="ARBA" id="ARBA00022764"/>
    </source>
</evidence>
<feature type="chain" id="PRO_5044629850" evidence="6">
    <location>
        <begin position="29"/>
        <end position="246"/>
    </location>
</feature>
<dbReference type="RefSeq" id="WP_153377252.1">
    <property type="nucleotide sequence ID" value="NZ_CAXAOS010000002.1"/>
</dbReference>
<dbReference type="InterPro" id="IPR001829">
    <property type="entry name" value="Pili_assmbl_chaperone_bac"/>
</dbReference>
<dbReference type="InterPro" id="IPR008962">
    <property type="entry name" value="PapD-like_sf"/>
</dbReference>
<dbReference type="PRINTS" id="PR00969">
    <property type="entry name" value="CHAPERONPILI"/>
</dbReference>
<comment type="similarity">
    <text evidence="2">Belongs to the periplasmic pilus chaperone family.</text>
</comment>
<evidence type="ECO:0000313" key="9">
    <source>
        <dbReference type="EMBL" id="MQT24962.1"/>
    </source>
</evidence>